<evidence type="ECO:0000256" key="6">
    <source>
        <dbReference type="SAM" id="Phobius"/>
    </source>
</evidence>
<dbReference type="eggNOG" id="COG1280">
    <property type="taxonomic scope" value="Bacteria"/>
</dbReference>
<comment type="subcellular location">
    <subcellularLocation>
        <location evidence="1">Cell membrane</location>
        <topology evidence="1">Multi-pass membrane protein</topology>
    </subcellularLocation>
</comment>
<evidence type="ECO:0000256" key="1">
    <source>
        <dbReference type="ARBA" id="ARBA00004651"/>
    </source>
</evidence>
<dbReference type="PATRIC" id="fig|1224164.3.peg.116"/>
<evidence type="ECO:0000256" key="2">
    <source>
        <dbReference type="ARBA" id="ARBA00022475"/>
    </source>
</evidence>
<evidence type="ECO:0000313" key="7">
    <source>
        <dbReference type="EMBL" id="AHI21512.1"/>
    </source>
</evidence>
<evidence type="ECO:0000256" key="4">
    <source>
        <dbReference type="ARBA" id="ARBA00022989"/>
    </source>
</evidence>
<dbReference type="AlphaFoldDB" id="W5XX37"/>
<name>W5XX37_9CORY</name>
<evidence type="ECO:0000313" key="8">
    <source>
        <dbReference type="Proteomes" id="UP000019222"/>
    </source>
</evidence>
<dbReference type="InterPro" id="IPR001123">
    <property type="entry name" value="LeuE-type"/>
</dbReference>
<dbReference type="PANTHER" id="PTHR30086:SF20">
    <property type="entry name" value="ARGININE EXPORTER PROTEIN ARGO-RELATED"/>
    <property type="match status" value="1"/>
</dbReference>
<keyword evidence="3 6" id="KW-0812">Transmembrane</keyword>
<feature type="transmembrane region" description="Helical" evidence="6">
    <location>
        <begin position="70"/>
        <end position="87"/>
    </location>
</feature>
<dbReference type="Pfam" id="PF01810">
    <property type="entry name" value="LysE"/>
    <property type="match status" value="1"/>
</dbReference>
<sequence length="220" mass="23068">MSIASFGALFAVWLAAITLPGPDTLQLIRTGTRDRRAGVWCAIGIMVGNTIWIVSSLLGLSALMVAEPAILHLIQLVGGAYIAWMGWGSLRGGLRTLREKTSDMAGKVVDAVAAQGEEMGAWRALRLGAATNLSNPKAVVFFASIFAQFVRPDMSEGWTVGIAAFLVVTGLAWFIGFAVAVRALAEKIIRNGAVIDIAAGVIFLVIAAVMAAEGARGLLS</sequence>
<feature type="transmembrane region" description="Helical" evidence="6">
    <location>
        <begin position="158"/>
        <end position="181"/>
    </location>
</feature>
<dbReference type="GO" id="GO:0015171">
    <property type="term" value="F:amino acid transmembrane transporter activity"/>
    <property type="evidence" value="ECO:0007669"/>
    <property type="project" value="TreeGrafter"/>
</dbReference>
<dbReference type="Proteomes" id="UP000019222">
    <property type="component" value="Chromosome"/>
</dbReference>
<dbReference type="EMBL" id="CP004353">
    <property type="protein sequence ID" value="AHI21512.1"/>
    <property type="molecule type" value="Genomic_DNA"/>
</dbReference>
<evidence type="ECO:0008006" key="9">
    <source>
        <dbReference type="Google" id="ProtNLM"/>
    </source>
</evidence>
<evidence type="ECO:0000256" key="3">
    <source>
        <dbReference type="ARBA" id="ARBA00022692"/>
    </source>
</evidence>
<dbReference type="STRING" id="1224164.B843_00580"/>
<dbReference type="HOGENOM" id="CLU_079569_0_1_11"/>
<keyword evidence="4 6" id="KW-1133">Transmembrane helix</keyword>
<dbReference type="GO" id="GO:0005886">
    <property type="term" value="C:plasma membrane"/>
    <property type="evidence" value="ECO:0007669"/>
    <property type="project" value="UniProtKB-SubCell"/>
</dbReference>
<evidence type="ECO:0000256" key="5">
    <source>
        <dbReference type="ARBA" id="ARBA00023136"/>
    </source>
</evidence>
<organism evidence="7 8">
    <name type="scientific">Corynebacterium vitaeruminis DSM 20294</name>
    <dbReference type="NCBI Taxonomy" id="1224164"/>
    <lineage>
        <taxon>Bacteria</taxon>
        <taxon>Bacillati</taxon>
        <taxon>Actinomycetota</taxon>
        <taxon>Actinomycetes</taxon>
        <taxon>Mycobacteriales</taxon>
        <taxon>Corynebacteriaceae</taxon>
        <taxon>Corynebacterium</taxon>
    </lineage>
</organism>
<dbReference type="KEGG" id="cvt:B843_00580"/>
<accession>W5XX37</accession>
<feature type="transmembrane region" description="Helical" evidence="6">
    <location>
        <begin position="37"/>
        <end position="58"/>
    </location>
</feature>
<keyword evidence="5 6" id="KW-0472">Membrane</keyword>
<gene>
    <name evidence="7" type="ORF">B843_00580</name>
</gene>
<feature type="transmembrane region" description="Helical" evidence="6">
    <location>
        <begin position="193"/>
        <end position="212"/>
    </location>
</feature>
<reference evidence="7 8" key="1">
    <citation type="submission" date="2013-02" db="EMBL/GenBank/DDBJ databases">
        <title>The complete genome sequence of Corynebacterium vitaeruminis DSM 20294.</title>
        <authorList>
            <person name="Ruckert C."/>
            <person name="Albersmeier A."/>
            <person name="Kalinowski J."/>
        </authorList>
    </citation>
    <scope>NUCLEOTIDE SEQUENCE [LARGE SCALE GENOMIC DNA]</scope>
    <source>
        <strain evidence="8">ATCC 10234</strain>
    </source>
</reference>
<keyword evidence="8" id="KW-1185">Reference proteome</keyword>
<dbReference type="PANTHER" id="PTHR30086">
    <property type="entry name" value="ARGININE EXPORTER PROTEIN ARGO"/>
    <property type="match status" value="1"/>
</dbReference>
<keyword evidence="2" id="KW-1003">Cell membrane</keyword>
<protein>
    <recommendedName>
        <fullName evidence="9">Threonine efflux protein</fullName>
    </recommendedName>
</protein>
<proteinExistence type="predicted"/>
<dbReference type="RefSeq" id="WP_025251587.1">
    <property type="nucleotide sequence ID" value="NZ_CP004353.1"/>
</dbReference>